<protein>
    <submittedName>
        <fullName evidence="2">Uncharacterized protein LOC106077728</fullName>
    </submittedName>
</protein>
<accession>A0A9W3BCX9</accession>
<proteinExistence type="predicted"/>
<reference evidence="2" key="1">
    <citation type="submission" date="2025-08" db="UniProtKB">
        <authorList>
            <consortium name="RefSeq"/>
        </authorList>
    </citation>
    <scope>IDENTIFICATION</scope>
</reference>
<keyword evidence="1" id="KW-1185">Reference proteome</keyword>
<evidence type="ECO:0000313" key="1">
    <source>
        <dbReference type="Proteomes" id="UP001165740"/>
    </source>
</evidence>
<dbReference type="SUPFAM" id="SSF50494">
    <property type="entry name" value="Trypsin-like serine proteases"/>
    <property type="match status" value="1"/>
</dbReference>
<sequence>MYSKKPLFMATMDNNIRPADVSIDANRSLLLELLFSIHLCLVKMSDVWPSSSNDEQQTSESFQNCTDLTKGQHETEVFEGEESEIPKRYNSCPKNPGHKHFIPITQFKMTDLPRGYRDIELFEFIKATADRTVRIKVQKVSPNRPKFWPNSKDEYPFCNAQDDACMRMGTGEIKVYKFIDGCGYNGRGRNYNFLSGDRYEREYKTCPCEKCKQSDRPKNTWWEIFIHTAAHVVFDDSEASHTTLLLFYDEHDSSSCQVNLGNVSVESVNVEKDKSKLKCVTCDEKLGNRLYELMRHFCELWKKVKDKYKKKSKFTFIVSHPHGCTKQVSVGEWVGNHKFGDYSGTYDLTKLTYTTSTCPGSSGAAVHCIGFGTGHFHSGTLGKVNYSGVGHYMKKV</sequence>
<dbReference type="GeneID" id="106077728"/>
<dbReference type="RefSeq" id="XP_055897286.1">
    <property type="nucleotide sequence ID" value="XM_056041311.1"/>
</dbReference>
<dbReference type="OrthoDB" id="10302581at2759"/>
<gene>
    <name evidence="2" type="primary">LOC106077728</name>
</gene>
<dbReference type="InterPro" id="IPR009003">
    <property type="entry name" value="Peptidase_S1_PA"/>
</dbReference>
<dbReference type="AlphaFoldDB" id="A0A9W3BCX9"/>
<name>A0A9W3BCX9_BIOGL</name>
<organism evidence="1 2">
    <name type="scientific">Biomphalaria glabrata</name>
    <name type="common">Bloodfluke planorb</name>
    <name type="synonym">Freshwater snail</name>
    <dbReference type="NCBI Taxonomy" id="6526"/>
    <lineage>
        <taxon>Eukaryota</taxon>
        <taxon>Metazoa</taxon>
        <taxon>Spiralia</taxon>
        <taxon>Lophotrochozoa</taxon>
        <taxon>Mollusca</taxon>
        <taxon>Gastropoda</taxon>
        <taxon>Heterobranchia</taxon>
        <taxon>Euthyneura</taxon>
        <taxon>Panpulmonata</taxon>
        <taxon>Hygrophila</taxon>
        <taxon>Lymnaeoidea</taxon>
        <taxon>Planorbidae</taxon>
        <taxon>Biomphalaria</taxon>
    </lineage>
</organism>
<dbReference type="Proteomes" id="UP001165740">
    <property type="component" value="Chromosome 9"/>
</dbReference>
<evidence type="ECO:0000313" key="2">
    <source>
        <dbReference type="RefSeq" id="XP_055897286.1"/>
    </source>
</evidence>